<feature type="compositionally biased region" description="Polar residues" evidence="1">
    <location>
        <begin position="297"/>
        <end position="312"/>
    </location>
</feature>
<gene>
    <name evidence="2" type="ORF">B7R76_04410</name>
</gene>
<organism evidence="2 3">
    <name type="scientific">Mageeibacillus indolicus</name>
    <dbReference type="NCBI Taxonomy" id="884684"/>
    <lineage>
        <taxon>Bacteria</taxon>
        <taxon>Bacillati</taxon>
        <taxon>Bacillota</taxon>
        <taxon>Clostridia</taxon>
        <taxon>Eubacteriales</taxon>
        <taxon>Oscillospiraceae</taxon>
        <taxon>Mageeibacillus</taxon>
    </lineage>
</organism>
<dbReference type="SUPFAM" id="SSF55785">
    <property type="entry name" value="PYP-like sensor domain (PAS domain)"/>
    <property type="match status" value="1"/>
</dbReference>
<name>A0A2J8B201_9FIRM</name>
<reference evidence="3" key="1">
    <citation type="submission" date="2017-04" db="EMBL/GenBank/DDBJ databases">
        <authorList>
            <person name="Bumgarner R.E."/>
            <person name="Fredricks D.N."/>
            <person name="Srinivasan S."/>
        </authorList>
    </citation>
    <scope>NUCLEOTIDE SEQUENCE [LARGE SCALE GENOMIC DNA]</scope>
    <source>
        <strain evidence="3">KA00405</strain>
    </source>
</reference>
<sequence>MREFLPDVDNVKLQAAFEIKKAYEDGELSLAAAKAELKNRVKVLHPYEVALIEQELKPEVEDECRKEDIQGMIALFEDVLDRTRPTLPLNHPILNYYRENDVMRDLLKQVEDLQQYPAIKNQWLEIYDRIVRWRLHLQRKQNQLYPVLEKKGFTRPTTTMWTLDDFIKDEISAAYNLLKKADVTSLNGGNGELSLMSEADETAFIKLQPTLVADILDLIQKEETVLYPTSLTLISSQEFDAMRQGDFEIGFANITPEPLSTPWEDGLQAGSVGAGVGTEGQDGLGTGLRTGRPSPNGVATSQAAAGQSSNPNAAKVPGVTSNALASEIAALLGKYGYQSPEATGSQQELNVTNGKLTLEQINLIFQHMPVDFSYVDENEIVKFYNDSAHRVFPRSSNVIGRDVKNCHPRKSVHIVEEIISKFRSGEQDQAEFWINKPDVFIYILYTAVRDRDGRFRGVLEMMQDCTHIRSLTGSQTLLTWAAPKDEQGSQSDAAGISMKSDASSTHGKAVQPASLSESASPSKPASPSESAAAQASESVSLSESAAVKLAGSNAPAAERIETDRTGGQVKITPETFLKDLLAADPELKAYLIELNPKFRALNTPLARIMLPKARVQDMSERTGIPLSELIGKLEAFFVRHKQ</sequence>
<dbReference type="PANTHER" id="PTHR39966">
    <property type="entry name" value="BLL2471 PROTEIN-RELATED"/>
    <property type="match status" value="1"/>
</dbReference>
<feature type="compositionally biased region" description="Low complexity" evidence="1">
    <location>
        <begin position="511"/>
        <end position="537"/>
    </location>
</feature>
<dbReference type="Gene3D" id="3.30.450.20">
    <property type="entry name" value="PAS domain"/>
    <property type="match status" value="1"/>
</dbReference>
<dbReference type="EMBL" id="NBZD01000002">
    <property type="protein sequence ID" value="PNH18800.1"/>
    <property type="molecule type" value="Genomic_DNA"/>
</dbReference>
<protein>
    <submittedName>
        <fullName evidence="2">Uncharacterized protein</fullName>
    </submittedName>
</protein>
<dbReference type="RefSeq" id="WP_207653694.1">
    <property type="nucleotide sequence ID" value="NZ_NBZD01000002.1"/>
</dbReference>
<feature type="compositionally biased region" description="Gly residues" evidence="1">
    <location>
        <begin position="276"/>
        <end position="288"/>
    </location>
</feature>
<proteinExistence type="predicted"/>
<feature type="region of interest" description="Disordered" evidence="1">
    <location>
        <begin position="484"/>
        <end position="537"/>
    </location>
</feature>
<dbReference type="PANTHER" id="PTHR39966:SF3">
    <property type="entry name" value="DUF438 DOMAIN-CONTAINING PROTEIN"/>
    <property type="match status" value="1"/>
</dbReference>
<dbReference type="Proteomes" id="UP000236394">
    <property type="component" value="Unassembled WGS sequence"/>
</dbReference>
<evidence type="ECO:0000313" key="3">
    <source>
        <dbReference type="Proteomes" id="UP000236394"/>
    </source>
</evidence>
<dbReference type="InterPro" id="IPR038062">
    <property type="entry name" value="ScdA-like_N_sf"/>
</dbReference>
<dbReference type="Gene3D" id="1.10.3910.10">
    <property type="entry name" value="SP0561-like"/>
    <property type="match status" value="1"/>
</dbReference>
<accession>A0A2J8B201</accession>
<feature type="region of interest" description="Disordered" evidence="1">
    <location>
        <begin position="276"/>
        <end position="315"/>
    </location>
</feature>
<dbReference type="GO" id="GO:0005886">
    <property type="term" value="C:plasma membrane"/>
    <property type="evidence" value="ECO:0007669"/>
    <property type="project" value="TreeGrafter"/>
</dbReference>
<evidence type="ECO:0000313" key="2">
    <source>
        <dbReference type="EMBL" id="PNH18800.1"/>
    </source>
</evidence>
<comment type="caution">
    <text evidence="2">The sequence shown here is derived from an EMBL/GenBank/DDBJ whole genome shotgun (WGS) entry which is preliminary data.</text>
</comment>
<dbReference type="Gene3D" id="1.20.120.520">
    <property type="entry name" value="nmb1532 protein domain like"/>
    <property type="match status" value="1"/>
</dbReference>
<dbReference type="Pfam" id="PF13596">
    <property type="entry name" value="PAS_10"/>
    <property type="match status" value="1"/>
</dbReference>
<dbReference type="AlphaFoldDB" id="A0A2J8B201"/>
<evidence type="ECO:0000256" key="1">
    <source>
        <dbReference type="SAM" id="MobiDB-lite"/>
    </source>
</evidence>
<dbReference type="InterPro" id="IPR035965">
    <property type="entry name" value="PAS-like_dom_sf"/>
</dbReference>